<dbReference type="RefSeq" id="XP_060447797.1">
    <property type="nucleotide sequence ID" value="XM_060582517.1"/>
</dbReference>
<evidence type="ECO:0000313" key="1">
    <source>
        <dbReference type="EMBL" id="KAK1639190.1"/>
    </source>
</evidence>
<evidence type="ECO:0000313" key="2">
    <source>
        <dbReference type="Proteomes" id="UP001243989"/>
    </source>
</evidence>
<sequence length="81" mass="8633">MDGYLVLLGEFPLISILPLISSASQGAVHCGSESCLASLKWIWRHAFLVFHGLKSGSPNDEGGRAMCHSLSAMVVCLHHAA</sequence>
<protein>
    <submittedName>
        <fullName evidence="1">Uncharacterized protein</fullName>
    </submittedName>
</protein>
<name>A0AAJ0EJQ8_9PEZI</name>
<organism evidence="1 2">
    <name type="scientific">Colletotrichum phormii</name>
    <dbReference type="NCBI Taxonomy" id="359342"/>
    <lineage>
        <taxon>Eukaryota</taxon>
        <taxon>Fungi</taxon>
        <taxon>Dikarya</taxon>
        <taxon>Ascomycota</taxon>
        <taxon>Pezizomycotina</taxon>
        <taxon>Sordariomycetes</taxon>
        <taxon>Hypocreomycetidae</taxon>
        <taxon>Glomerellales</taxon>
        <taxon>Glomerellaceae</taxon>
        <taxon>Colletotrichum</taxon>
        <taxon>Colletotrichum acutatum species complex</taxon>
    </lineage>
</organism>
<proteinExistence type="predicted"/>
<reference evidence="1" key="1">
    <citation type="submission" date="2021-06" db="EMBL/GenBank/DDBJ databases">
        <title>Comparative genomics, transcriptomics and evolutionary studies reveal genomic signatures of adaptation to plant cell wall in hemibiotrophic fungi.</title>
        <authorList>
            <consortium name="DOE Joint Genome Institute"/>
            <person name="Baroncelli R."/>
            <person name="Diaz J.F."/>
            <person name="Benocci T."/>
            <person name="Peng M."/>
            <person name="Battaglia E."/>
            <person name="Haridas S."/>
            <person name="Andreopoulos W."/>
            <person name="Labutti K."/>
            <person name="Pangilinan J."/>
            <person name="Floch G.L."/>
            <person name="Makela M.R."/>
            <person name="Henrissat B."/>
            <person name="Grigoriev I.V."/>
            <person name="Crouch J.A."/>
            <person name="De Vries R.P."/>
            <person name="Sukno S.A."/>
            <person name="Thon M.R."/>
        </authorList>
    </citation>
    <scope>NUCLEOTIDE SEQUENCE</scope>
    <source>
        <strain evidence="1">CBS 102054</strain>
    </source>
</reference>
<gene>
    <name evidence="1" type="ORF">BDP81DRAFT_198419</name>
</gene>
<keyword evidence="2" id="KW-1185">Reference proteome</keyword>
<dbReference type="AlphaFoldDB" id="A0AAJ0EJQ8"/>
<accession>A0AAJ0EJQ8</accession>
<dbReference type="EMBL" id="JAHMHQ010000006">
    <property type="protein sequence ID" value="KAK1639190.1"/>
    <property type="molecule type" value="Genomic_DNA"/>
</dbReference>
<dbReference type="GeneID" id="85467379"/>
<dbReference type="Proteomes" id="UP001243989">
    <property type="component" value="Unassembled WGS sequence"/>
</dbReference>
<comment type="caution">
    <text evidence="1">The sequence shown here is derived from an EMBL/GenBank/DDBJ whole genome shotgun (WGS) entry which is preliminary data.</text>
</comment>